<dbReference type="GO" id="GO:0005085">
    <property type="term" value="F:guanyl-nucleotide exchange factor activity"/>
    <property type="evidence" value="ECO:0000318"/>
    <property type="project" value="GO_Central"/>
</dbReference>
<dbReference type="GO" id="GO:0005829">
    <property type="term" value="C:cytosol"/>
    <property type="evidence" value="ECO:0000318"/>
    <property type="project" value="GO_Central"/>
</dbReference>
<dbReference type="STRING" id="3708.A0A078GJ51"/>
<sequence>MVSLLPQILKPASATQPSTLSGLVVLFSSLLVTSSVSGIPTTSRKTMSLWESGFAFLMKRDQLSVDDVKVYVAVVEKPSDAFPSASKCFPGKAVGVSIGCYAAPAQAEAPAADDDDDMDHFGDETEEEKKAAEEREATKKDTKKPKEKKLVPVGYGVKKLTIMLT</sequence>
<gene>
    <name evidence="2" type="primary">BnaC06g04420D</name>
    <name evidence="2" type="ORF">GSBRNA2T00029184001</name>
</gene>
<name>A0A078GJ51_BRANA</name>
<protein>
    <submittedName>
        <fullName evidence="2">BnaC06g04420D protein</fullName>
    </submittedName>
</protein>
<organism evidence="2 3">
    <name type="scientific">Brassica napus</name>
    <name type="common">Rape</name>
    <dbReference type="NCBI Taxonomy" id="3708"/>
    <lineage>
        <taxon>Eukaryota</taxon>
        <taxon>Viridiplantae</taxon>
        <taxon>Streptophyta</taxon>
        <taxon>Embryophyta</taxon>
        <taxon>Tracheophyta</taxon>
        <taxon>Spermatophyta</taxon>
        <taxon>Magnoliopsida</taxon>
        <taxon>eudicotyledons</taxon>
        <taxon>Gunneridae</taxon>
        <taxon>Pentapetalae</taxon>
        <taxon>rosids</taxon>
        <taxon>malvids</taxon>
        <taxon>Brassicales</taxon>
        <taxon>Brassicaceae</taxon>
        <taxon>Brassiceae</taxon>
        <taxon>Brassica</taxon>
    </lineage>
</organism>
<dbReference type="AlphaFoldDB" id="A0A078GJ51"/>
<dbReference type="EMBL" id="LK032170">
    <property type="protein sequence ID" value="CDY25217.1"/>
    <property type="molecule type" value="Genomic_DNA"/>
</dbReference>
<feature type="region of interest" description="Disordered" evidence="1">
    <location>
        <begin position="107"/>
        <end position="146"/>
    </location>
</feature>
<proteinExistence type="predicted"/>
<evidence type="ECO:0000313" key="3">
    <source>
        <dbReference type="Proteomes" id="UP000028999"/>
    </source>
</evidence>
<evidence type="ECO:0000256" key="1">
    <source>
        <dbReference type="SAM" id="MobiDB-lite"/>
    </source>
</evidence>
<dbReference type="GO" id="GO:0006414">
    <property type="term" value="P:translational elongation"/>
    <property type="evidence" value="ECO:0000318"/>
    <property type="project" value="GO_Central"/>
</dbReference>
<dbReference type="Gramene" id="CDY25217">
    <property type="protein sequence ID" value="CDY25217"/>
    <property type="gene ID" value="GSBRNA2T00029184001"/>
</dbReference>
<dbReference type="PaxDb" id="3708-A0A078GJ51"/>
<feature type="compositionally biased region" description="Basic and acidic residues" evidence="1">
    <location>
        <begin position="119"/>
        <end position="140"/>
    </location>
</feature>
<dbReference type="OMA" id="FPSASKC"/>
<keyword evidence="3" id="KW-1185">Reference proteome</keyword>
<evidence type="ECO:0000313" key="2">
    <source>
        <dbReference type="EMBL" id="CDY25217.1"/>
    </source>
</evidence>
<accession>A0A078GJ51</accession>
<dbReference type="Proteomes" id="UP000028999">
    <property type="component" value="Unassembled WGS sequence"/>
</dbReference>
<reference evidence="2 3" key="1">
    <citation type="journal article" date="2014" name="Science">
        <title>Plant genetics. Early allopolyploid evolution in the post-Neolithic Brassica napus oilseed genome.</title>
        <authorList>
            <person name="Chalhoub B."/>
            <person name="Denoeud F."/>
            <person name="Liu S."/>
            <person name="Parkin I.A."/>
            <person name="Tang H."/>
            <person name="Wang X."/>
            <person name="Chiquet J."/>
            <person name="Belcram H."/>
            <person name="Tong C."/>
            <person name="Samans B."/>
            <person name="Correa M."/>
            <person name="Da Silva C."/>
            <person name="Just J."/>
            <person name="Falentin C."/>
            <person name="Koh C.S."/>
            <person name="Le Clainche I."/>
            <person name="Bernard M."/>
            <person name="Bento P."/>
            <person name="Noel B."/>
            <person name="Labadie K."/>
            <person name="Alberti A."/>
            <person name="Charles M."/>
            <person name="Arnaud D."/>
            <person name="Guo H."/>
            <person name="Daviaud C."/>
            <person name="Alamery S."/>
            <person name="Jabbari K."/>
            <person name="Zhao M."/>
            <person name="Edger P.P."/>
            <person name="Chelaifa H."/>
            <person name="Tack D."/>
            <person name="Lassalle G."/>
            <person name="Mestiri I."/>
            <person name="Schnel N."/>
            <person name="Le Paslier M.C."/>
            <person name="Fan G."/>
            <person name="Renault V."/>
            <person name="Bayer P.E."/>
            <person name="Golicz A.A."/>
            <person name="Manoli S."/>
            <person name="Lee T.H."/>
            <person name="Thi V.H."/>
            <person name="Chalabi S."/>
            <person name="Hu Q."/>
            <person name="Fan C."/>
            <person name="Tollenaere R."/>
            <person name="Lu Y."/>
            <person name="Battail C."/>
            <person name="Shen J."/>
            <person name="Sidebottom C.H."/>
            <person name="Wang X."/>
            <person name="Canaguier A."/>
            <person name="Chauveau A."/>
            <person name="Berard A."/>
            <person name="Deniot G."/>
            <person name="Guan M."/>
            <person name="Liu Z."/>
            <person name="Sun F."/>
            <person name="Lim Y.P."/>
            <person name="Lyons E."/>
            <person name="Town C.D."/>
            <person name="Bancroft I."/>
            <person name="Wang X."/>
            <person name="Meng J."/>
            <person name="Ma J."/>
            <person name="Pires J.C."/>
            <person name="King G.J."/>
            <person name="Brunel D."/>
            <person name="Delourme R."/>
            <person name="Renard M."/>
            <person name="Aury J.M."/>
            <person name="Adams K.L."/>
            <person name="Batley J."/>
            <person name="Snowdon R.J."/>
            <person name="Tost J."/>
            <person name="Edwards D."/>
            <person name="Zhou Y."/>
            <person name="Hua W."/>
            <person name="Sharpe A.G."/>
            <person name="Paterson A.H."/>
            <person name="Guan C."/>
            <person name="Wincker P."/>
        </authorList>
    </citation>
    <scope>NUCLEOTIDE SEQUENCE [LARGE SCALE GENOMIC DNA]</scope>
    <source>
        <strain evidence="3">cv. Darmor-bzh</strain>
    </source>
</reference>